<feature type="region of interest" description="Disordered" evidence="1">
    <location>
        <begin position="1"/>
        <end position="43"/>
    </location>
</feature>
<name>A0ABN2HGM9_9MICO</name>
<evidence type="ECO:0008006" key="5">
    <source>
        <dbReference type="Google" id="ProtNLM"/>
    </source>
</evidence>
<keyword evidence="2" id="KW-0812">Transmembrane</keyword>
<protein>
    <recommendedName>
        <fullName evidence="5">DUF4190 domain-containing protein</fullName>
    </recommendedName>
</protein>
<organism evidence="3 4">
    <name type="scientific">Microbacterium sediminicola</name>
    <dbReference type="NCBI Taxonomy" id="415210"/>
    <lineage>
        <taxon>Bacteria</taxon>
        <taxon>Bacillati</taxon>
        <taxon>Actinomycetota</taxon>
        <taxon>Actinomycetes</taxon>
        <taxon>Micrococcales</taxon>
        <taxon>Microbacteriaceae</taxon>
        <taxon>Microbacterium</taxon>
    </lineage>
</organism>
<evidence type="ECO:0000256" key="2">
    <source>
        <dbReference type="SAM" id="Phobius"/>
    </source>
</evidence>
<comment type="caution">
    <text evidence="3">The sequence shown here is derived from an EMBL/GenBank/DDBJ whole genome shotgun (WGS) entry which is preliminary data.</text>
</comment>
<keyword evidence="2" id="KW-0472">Membrane</keyword>
<keyword evidence="2" id="KW-1133">Transmembrane helix</keyword>
<evidence type="ECO:0000256" key="1">
    <source>
        <dbReference type="SAM" id="MobiDB-lite"/>
    </source>
</evidence>
<keyword evidence="4" id="KW-1185">Reference proteome</keyword>
<feature type="transmembrane region" description="Helical" evidence="2">
    <location>
        <begin position="57"/>
        <end position="90"/>
    </location>
</feature>
<reference evidence="3 4" key="1">
    <citation type="journal article" date="2019" name="Int. J. Syst. Evol. Microbiol.">
        <title>The Global Catalogue of Microorganisms (GCM) 10K type strain sequencing project: providing services to taxonomists for standard genome sequencing and annotation.</title>
        <authorList>
            <consortium name="The Broad Institute Genomics Platform"/>
            <consortium name="The Broad Institute Genome Sequencing Center for Infectious Disease"/>
            <person name="Wu L."/>
            <person name="Ma J."/>
        </authorList>
    </citation>
    <scope>NUCLEOTIDE SEQUENCE [LARGE SCALE GENOMIC DNA]</scope>
    <source>
        <strain evidence="3 4">JCM 15577</strain>
    </source>
</reference>
<evidence type="ECO:0000313" key="4">
    <source>
        <dbReference type="Proteomes" id="UP001501690"/>
    </source>
</evidence>
<dbReference type="Proteomes" id="UP001501690">
    <property type="component" value="Unassembled WGS sequence"/>
</dbReference>
<feature type="transmembrane region" description="Helical" evidence="2">
    <location>
        <begin position="99"/>
        <end position="123"/>
    </location>
</feature>
<sequence length="126" mass="13235">MVSGFGTSDRGFSRLPTAPVDLPTVTSGPSIEHDEPDWEPNAGPIEAPPLDHGYAGWALGFAIVGLLVSLFVGWGIIIGVVAIITGILALRHPRDSRAVAIWALVLASASVVYSLGWLAYAVIQMS</sequence>
<proteinExistence type="predicted"/>
<dbReference type="EMBL" id="BAAAPL010000001">
    <property type="protein sequence ID" value="GAA1687337.1"/>
    <property type="molecule type" value="Genomic_DNA"/>
</dbReference>
<evidence type="ECO:0000313" key="3">
    <source>
        <dbReference type="EMBL" id="GAA1687337.1"/>
    </source>
</evidence>
<gene>
    <name evidence="3" type="ORF">GCM10009808_00450</name>
</gene>
<accession>A0ABN2HGM9</accession>